<dbReference type="RefSeq" id="WP_192780103.1">
    <property type="nucleotide sequence ID" value="NZ_BAAASY010000010.1"/>
</dbReference>
<dbReference type="Proteomes" id="UP000661607">
    <property type="component" value="Unassembled WGS sequence"/>
</dbReference>
<sequence>MCGAALCYGLLSSPSSAHADAVPAYACVTVNLADDGTLTGSHCKATNGAPATGPITQPFAVWSALQLTRFVWCTTGQADTPANITASGCVVIL</sequence>
<dbReference type="EMBL" id="JADBEF010000001">
    <property type="protein sequence ID" value="MBE1565994.1"/>
    <property type="molecule type" value="Genomic_DNA"/>
</dbReference>
<evidence type="ECO:0008006" key="4">
    <source>
        <dbReference type="Google" id="ProtNLM"/>
    </source>
</evidence>
<keyword evidence="3" id="KW-1185">Reference proteome</keyword>
<keyword evidence="1" id="KW-0732">Signal</keyword>
<name>A0ABR9KVF0_9ACTN</name>
<gene>
    <name evidence="2" type="ORF">H4W81_008773</name>
</gene>
<feature type="signal peptide" evidence="1">
    <location>
        <begin position="1"/>
        <end position="19"/>
    </location>
</feature>
<protein>
    <recommendedName>
        <fullName evidence="4">Secreted protein</fullName>
    </recommendedName>
</protein>
<accession>A0ABR9KVF0</accession>
<evidence type="ECO:0000313" key="2">
    <source>
        <dbReference type="EMBL" id="MBE1565994.1"/>
    </source>
</evidence>
<organism evidence="2 3">
    <name type="scientific">Nonomuraea africana</name>
    <dbReference type="NCBI Taxonomy" id="46171"/>
    <lineage>
        <taxon>Bacteria</taxon>
        <taxon>Bacillati</taxon>
        <taxon>Actinomycetota</taxon>
        <taxon>Actinomycetes</taxon>
        <taxon>Streptosporangiales</taxon>
        <taxon>Streptosporangiaceae</taxon>
        <taxon>Nonomuraea</taxon>
    </lineage>
</organism>
<evidence type="ECO:0000313" key="3">
    <source>
        <dbReference type="Proteomes" id="UP000661607"/>
    </source>
</evidence>
<feature type="chain" id="PRO_5046423234" description="Secreted protein" evidence="1">
    <location>
        <begin position="20"/>
        <end position="93"/>
    </location>
</feature>
<proteinExistence type="predicted"/>
<comment type="caution">
    <text evidence="2">The sequence shown here is derived from an EMBL/GenBank/DDBJ whole genome shotgun (WGS) entry which is preliminary data.</text>
</comment>
<evidence type="ECO:0000256" key="1">
    <source>
        <dbReference type="SAM" id="SignalP"/>
    </source>
</evidence>
<reference evidence="2 3" key="1">
    <citation type="submission" date="2020-10" db="EMBL/GenBank/DDBJ databases">
        <title>Sequencing the genomes of 1000 actinobacteria strains.</title>
        <authorList>
            <person name="Klenk H.-P."/>
        </authorList>
    </citation>
    <scope>NUCLEOTIDE SEQUENCE [LARGE SCALE GENOMIC DNA]</scope>
    <source>
        <strain evidence="2 3">DSM 43748</strain>
    </source>
</reference>